<name>A0A158HUF5_9BURK</name>
<organism evidence="2 3">
    <name type="scientific">Caballeronia humi</name>
    <dbReference type="NCBI Taxonomy" id="326474"/>
    <lineage>
        <taxon>Bacteria</taxon>
        <taxon>Pseudomonadati</taxon>
        <taxon>Pseudomonadota</taxon>
        <taxon>Betaproteobacteria</taxon>
        <taxon>Burkholderiales</taxon>
        <taxon>Burkholderiaceae</taxon>
        <taxon>Caballeronia</taxon>
    </lineage>
</organism>
<dbReference type="RefSeq" id="WP_087668645.1">
    <property type="nucleotide sequence ID" value="NZ_FCNW02000021.1"/>
</dbReference>
<sequence length="289" mass="32252">MSPAQEFHYRMPSQVHGYRPGSHHGSSIGGGQAFATHARLFDHPDPRRLDLRASLRHPGREWLVRLHRQRSAVTVHALVDVSASMRFGSARTKLDIAGDFVDSLGRSAFRVGDPVGMLAFDTALRDELMMPPRRHRGAGAAMRALLHEGSRLAARRGGSGAAGLRHAAERLGGREGIVFVVSDFHWPLDTLRGSFELMAPALVVPLVVWDPVELEAPSRNALLMVRDAESQERRALWMRPALRMQWRDAVQHRRAQIDELCRAHGVRPLYLSGTFDPEALSRYFLEMAG</sequence>
<feature type="domain" description="DUF58" evidence="1">
    <location>
        <begin position="47"/>
        <end position="255"/>
    </location>
</feature>
<dbReference type="InterPro" id="IPR002881">
    <property type="entry name" value="DUF58"/>
</dbReference>
<dbReference type="STRING" id="326474.AWB65_03844"/>
<dbReference type="AlphaFoldDB" id="A0A158HUF5"/>
<dbReference type="InterPro" id="IPR036465">
    <property type="entry name" value="vWFA_dom_sf"/>
</dbReference>
<evidence type="ECO:0000259" key="1">
    <source>
        <dbReference type="Pfam" id="PF01882"/>
    </source>
</evidence>
<dbReference type="EMBL" id="FCNW02000021">
    <property type="protein sequence ID" value="SAL48008.1"/>
    <property type="molecule type" value="Genomic_DNA"/>
</dbReference>
<gene>
    <name evidence="2" type="ORF">AWB65_03844</name>
</gene>
<reference evidence="2" key="1">
    <citation type="submission" date="2016-01" db="EMBL/GenBank/DDBJ databases">
        <authorList>
            <person name="Peeters C."/>
        </authorList>
    </citation>
    <scope>NUCLEOTIDE SEQUENCE [LARGE SCALE GENOMIC DNA]</scope>
    <source>
        <strain evidence="2">LMG 22934</strain>
    </source>
</reference>
<dbReference type="PANTHER" id="PTHR33608">
    <property type="entry name" value="BLL2464 PROTEIN"/>
    <property type="match status" value="1"/>
</dbReference>
<dbReference type="Gene3D" id="3.40.50.410">
    <property type="entry name" value="von Willebrand factor, type A domain"/>
    <property type="match status" value="1"/>
</dbReference>
<evidence type="ECO:0000313" key="2">
    <source>
        <dbReference type="EMBL" id="SAL48008.1"/>
    </source>
</evidence>
<dbReference type="Pfam" id="PF01882">
    <property type="entry name" value="DUF58"/>
    <property type="match status" value="1"/>
</dbReference>
<dbReference type="PANTHER" id="PTHR33608:SF7">
    <property type="entry name" value="DUF58 DOMAIN-CONTAINING PROTEIN"/>
    <property type="match status" value="1"/>
</dbReference>
<dbReference type="OrthoDB" id="8996492at2"/>
<proteinExistence type="predicted"/>
<protein>
    <recommendedName>
        <fullName evidence="1">DUF58 domain-containing protein</fullName>
    </recommendedName>
</protein>
<dbReference type="Proteomes" id="UP000054977">
    <property type="component" value="Unassembled WGS sequence"/>
</dbReference>
<comment type="caution">
    <text evidence="2">The sequence shown here is derived from an EMBL/GenBank/DDBJ whole genome shotgun (WGS) entry which is preliminary data.</text>
</comment>
<evidence type="ECO:0000313" key="3">
    <source>
        <dbReference type="Proteomes" id="UP000054977"/>
    </source>
</evidence>
<dbReference type="SUPFAM" id="SSF53300">
    <property type="entry name" value="vWA-like"/>
    <property type="match status" value="1"/>
</dbReference>
<keyword evidence="3" id="KW-1185">Reference proteome</keyword>
<accession>A0A158HUF5</accession>